<feature type="transmembrane region" description="Helical" evidence="6">
    <location>
        <begin position="71"/>
        <end position="97"/>
    </location>
</feature>
<dbReference type="InterPro" id="IPR018499">
    <property type="entry name" value="Tetraspanin/Peripherin"/>
</dbReference>
<evidence type="ECO:0000256" key="5">
    <source>
        <dbReference type="ARBA" id="ARBA00023136"/>
    </source>
</evidence>
<dbReference type="GO" id="GO:0016020">
    <property type="term" value="C:membrane"/>
    <property type="evidence" value="ECO:0007669"/>
    <property type="project" value="UniProtKB-SubCell"/>
</dbReference>
<dbReference type="Pfam" id="PF00335">
    <property type="entry name" value="Tetraspanin"/>
    <property type="match status" value="1"/>
</dbReference>
<proteinExistence type="inferred from homology"/>
<comment type="caution">
    <text evidence="7">The sequence shown here is derived from an EMBL/GenBank/DDBJ whole genome shotgun (WGS) entry which is preliminary data.</text>
</comment>
<evidence type="ECO:0000313" key="7">
    <source>
        <dbReference type="EMBL" id="KAL3512321.1"/>
    </source>
</evidence>
<comment type="similarity">
    <text evidence="2">Belongs to the tetraspanin (TM4SF) family.</text>
</comment>
<dbReference type="InterPro" id="IPR044991">
    <property type="entry name" value="TET_plant"/>
</dbReference>
<organism evidence="7 8">
    <name type="scientific">Cinchona calisaya</name>
    <dbReference type="NCBI Taxonomy" id="153742"/>
    <lineage>
        <taxon>Eukaryota</taxon>
        <taxon>Viridiplantae</taxon>
        <taxon>Streptophyta</taxon>
        <taxon>Embryophyta</taxon>
        <taxon>Tracheophyta</taxon>
        <taxon>Spermatophyta</taxon>
        <taxon>Magnoliopsida</taxon>
        <taxon>eudicotyledons</taxon>
        <taxon>Gunneridae</taxon>
        <taxon>Pentapetalae</taxon>
        <taxon>asterids</taxon>
        <taxon>lamiids</taxon>
        <taxon>Gentianales</taxon>
        <taxon>Rubiaceae</taxon>
        <taxon>Cinchonoideae</taxon>
        <taxon>Cinchoneae</taxon>
        <taxon>Cinchona</taxon>
    </lineage>
</organism>
<sequence length="270" mass="30184">MARASNIIITILNLITLAVALLAIGYSVWLQIQHGSSLCQKVLQRPLLFVGLALFVVSFLGLIGSCCRLSFFMWIYLAVLFFMILGLICFTIFTIIVTNKGVGKVLSNKGVNDHRLGDYSGWLQKYVVNAENWDEIKSCLVDVHFCQHIAGGKAPEFYQQSLSPIESGCCKPPTYCGFEFQNATFWIMPKTGPAVPDSDCKTWSNDQTQLCFNCQSCKTQFLENIKKEWKTLAIINTCILVLVIIVYSVSCCALRNSRTGGYAKHRGGYR</sequence>
<keyword evidence="8" id="KW-1185">Reference proteome</keyword>
<evidence type="ECO:0000256" key="4">
    <source>
        <dbReference type="ARBA" id="ARBA00022989"/>
    </source>
</evidence>
<keyword evidence="3 6" id="KW-0812">Transmembrane</keyword>
<dbReference type="PANTHER" id="PTHR32191">
    <property type="entry name" value="TETRASPANIN-8-RELATED"/>
    <property type="match status" value="1"/>
</dbReference>
<keyword evidence="5 6" id="KW-0472">Membrane</keyword>
<name>A0ABD2Z0H4_9GENT</name>
<evidence type="ECO:0000313" key="8">
    <source>
        <dbReference type="Proteomes" id="UP001630127"/>
    </source>
</evidence>
<feature type="transmembrane region" description="Helical" evidence="6">
    <location>
        <begin position="231"/>
        <end position="249"/>
    </location>
</feature>
<feature type="transmembrane region" description="Helical" evidence="6">
    <location>
        <begin position="47"/>
        <end position="65"/>
    </location>
</feature>
<keyword evidence="4 6" id="KW-1133">Transmembrane helix</keyword>
<evidence type="ECO:0000256" key="6">
    <source>
        <dbReference type="SAM" id="Phobius"/>
    </source>
</evidence>
<evidence type="ECO:0000256" key="1">
    <source>
        <dbReference type="ARBA" id="ARBA00004141"/>
    </source>
</evidence>
<accession>A0ABD2Z0H4</accession>
<dbReference type="AlphaFoldDB" id="A0ABD2Z0H4"/>
<comment type="subcellular location">
    <subcellularLocation>
        <location evidence="1">Membrane</location>
        <topology evidence="1">Multi-pass membrane protein</topology>
    </subcellularLocation>
</comment>
<feature type="transmembrane region" description="Helical" evidence="6">
    <location>
        <begin position="6"/>
        <end position="26"/>
    </location>
</feature>
<evidence type="ECO:0000256" key="2">
    <source>
        <dbReference type="ARBA" id="ARBA00006840"/>
    </source>
</evidence>
<dbReference type="EMBL" id="JBJUIK010000011">
    <property type="protein sequence ID" value="KAL3512321.1"/>
    <property type="molecule type" value="Genomic_DNA"/>
</dbReference>
<evidence type="ECO:0000256" key="3">
    <source>
        <dbReference type="ARBA" id="ARBA00022692"/>
    </source>
</evidence>
<reference evidence="7 8" key="1">
    <citation type="submission" date="2024-11" db="EMBL/GenBank/DDBJ databases">
        <title>A near-complete genome assembly of Cinchona calisaya.</title>
        <authorList>
            <person name="Lian D.C."/>
            <person name="Zhao X.W."/>
            <person name="Wei L."/>
        </authorList>
    </citation>
    <scope>NUCLEOTIDE SEQUENCE [LARGE SCALE GENOMIC DNA]</scope>
    <source>
        <tissue evidence="7">Nenye</tissue>
    </source>
</reference>
<protein>
    <recommendedName>
        <fullName evidence="9">Tetraspanin-8</fullName>
    </recommendedName>
</protein>
<evidence type="ECO:0008006" key="9">
    <source>
        <dbReference type="Google" id="ProtNLM"/>
    </source>
</evidence>
<dbReference type="Proteomes" id="UP001630127">
    <property type="component" value="Unassembled WGS sequence"/>
</dbReference>
<gene>
    <name evidence="7" type="ORF">ACH5RR_025038</name>
</gene>